<reference evidence="1" key="1">
    <citation type="submission" date="2023-04" db="EMBL/GenBank/DDBJ databases">
        <title>Ambrosiozyma monospora NBRC 10751.</title>
        <authorList>
            <person name="Ichikawa N."/>
            <person name="Sato H."/>
            <person name="Tonouchi N."/>
        </authorList>
    </citation>
    <scope>NUCLEOTIDE SEQUENCE</scope>
    <source>
        <strain evidence="1">NBRC 10751</strain>
    </source>
</reference>
<name>A0ACB5T5J1_AMBMO</name>
<dbReference type="EMBL" id="BSXS01003629">
    <property type="protein sequence ID" value="GME81648.1"/>
    <property type="molecule type" value="Genomic_DNA"/>
</dbReference>
<dbReference type="Proteomes" id="UP001165064">
    <property type="component" value="Unassembled WGS sequence"/>
</dbReference>
<evidence type="ECO:0000313" key="1">
    <source>
        <dbReference type="EMBL" id="GME81648.1"/>
    </source>
</evidence>
<evidence type="ECO:0000313" key="2">
    <source>
        <dbReference type="Proteomes" id="UP001165064"/>
    </source>
</evidence>
<comment type="caution">
    <text evidence="1">The sequence shown here is derived from an EMBL/GenBank/DDBJ whole genome shotgun (WGS) entry which is preliminary data.</text>
</comment>
<sequence>MFSKDKMLAFSFARDCYISKHYYSWDYVIAKDVEPDYKNSEQMLHHIRYFKYFFDTIQDITVLQDQASKAFREKRPFLHIQNEVAKTSMRLESELNNTFSKPGETMSSFVLYILLYSVQVLTHRVSLLRVYHLVRRCIKEEVETPGISENLNIHETEDNIRAINVWDEMFDAAYKLVNLYCDKLHQYADVLCFAPVTAFLGTHFGQYLFPYLFSDNKQKSKLTETALTRLIPTLEKYKDVINWDFSDFCKTDIEHLFYDRSLAAQWCGESLPVLKNTSLLRSAYQIPKLKPFVERIMAPFMELMDPAFSGDYHGMVFVEPDQPLHAQSNNNSNNNLHKQIMDTKDLYSSLDPNTASPTTPSFPMNDTLFGLPPSVYGGTPAQAAQRMLSIQSIINHSVFQNTQLPELDGNTTFEQLRIIVDNDRPPPVEMEDTYALPPVGDSQDEAEKECDRLLTADTVMEDNMALGNVFHLFGFDSEKYNT</sequence>
<gene>
    <name evidence="1" type="ORF">Amon02_000506900</name>
</gene>
<accession>A0ACB5T5J1</accession>
<keyword evidence="2" id="KW-1185">Reference proteome</keyword>
<organism evidence="1 2">
    <name type="scientific">Ambrosiozyma monospora</name>
    <name type="common">Yeast</name>
    <name type="synonym">Endomycopsis monosporus</name>
    <dbReference type="NCBI Taxonomy" id="43982"/>
    <lineage>
        <taxon>Eukaryota</taxon>
        <taxon>Fungi</taxon>
        <taxon>Dikarya</taxon>
        <taxon>Ascomycota</taxon>
        <taxon>Saccharomycotina</taxon>
        <taxon>Pichiomycetes</taxon>
        <taxon>Pichiales</taxon>
        <taxon>Pichiaceae</taxon>
        <taxon>Ambrosiozyma</taxon>
    </lineage>
</organism>
<protein>
    <submittedName>
        <fullName evidence="1">Unnamed protein product</fullName>
    </submittedName>
</protein>
<proteinExistence type="predicted"/>